<feature type="compositionally biased region" description="Basic and acidic residues" evidence="1">
    <location>
        <begin position="1"/>
        <end position="15"/>
    </location>
</feature>
<name>A0A6G1CR28_9ORYZ</name>
<keyword evidence="3" id="KW-1185">Reference proteome</keyword>
<comment type="caution">
    <text evidence="2">The sequence shown here is derived from an EMBL/GenBank/DDBJ whole genome shotgun (WGS) entry which is preliminary data.</text>
</comment>
<organism evidence="2 3">
    <name type="scientific">Oryza meyeriana var. granulata</name>
    <dbReference type="NCBI Taxonomy" id="110450"/>
    <lineage>
        <taxon>Eukaryota</taxon>
        <taxon>Viridiplantae</taxon>
        <taxon>Streptophyta</taxon>
        <taxon>Embryophyta</taxon>
        <taxon>Tracheophyta</taxon>
        <taxon>Spermatophyta</taxon>
        <taxon>Magnoliopsida</taxon>
        <taxon>Liliopsida</taxon>
        <taxon>Poales</taxon>
        <taxon>Poaceae</taxon>
        <taxon>BOP clade</taxon>
        <taxon>Oryzoideae</taxon>
        <taxon>Oryzeae</taxon>
        <taxon>Oryzinae</taxon>
        <taxon>Oryza</taxon>
        <taxon>Oryza meyeriana</taxon>
    </lineage>
</organism>
<accession>A0A6G1CR28</accession>
<feature type="region of interest" description="Disordered" evidence="1">
    <location>
        <begin position="1"/>
        <end position="46"/>
    </location>
</feature>
<proteinExistence type="predicted"/>
<feature type="compositionally biased region" description="Basic and acidic residues" evidence="1">
    <location>
        <begin position="23"/>
        <end position="33"/>
    </location>
</feature>
<sequence>MGRRKEGEEAAEYSRRRWRNSKAQREKGREQHRAQKNPVTPANASGRLVATCDGHIVTL</sequence>
<gene>
    <name evidence="2" type="ORF">E2562_018053</name>
</gene>
<dbReference type="EMBL" id="SPHZ02000008">
    <property type="protein sequence ID" value="KAF0902557.1"/>
    <property type="molecule type" value="Genomic_DNA"/>
</dbReference>
<dbReference type="Proteomes" id="UP000479710">
    <property type="component" value="Unassembled WGS sequence"/>
</dbReference>
<evidence type="ECO:0000256" key="1">
    <source>
        <dbReference type="SAM" id="MobiDB-lite"/>
    </source>
</evidence>
<protein>
    <submittedName>
        <fullName evidence="2">Uncharacterized protein</fullName>
    </submittedName>
</protein>
<evidence type="ECO:0000313" key="3">
    <source>
        <dbReference type="Proteomes" id="UP000479710"/>
    </source>
</evidence>
<evidence type="ECO:0000313" key="2">
    <source>
        <dbReference type="EMBL" id="KAF0902557.1"/>
    </source>
</evidence>
<reference evidence="2 3" key="1">
    <citation type="submission" date="2019-11" db="EMBL/GenBank/DDBJ databases">
        <title>Whole genome sequence of Oryza granulata.</title>
        <authorList>
            <person name="Li W."/>
        </authorList>
    </citation>
    <scope>NUCLEOTIDE SEQUENCE [LARGE SCALE GENOMIC DNA]</scope>
    <source>
        <strain evidence="3">cv. Menghai</strain>
        <tissue evidence="2">Leaf</tissue>
    </source>
</reference>
<dbReference type="AlphaFoldDB" id="A0A6G1CR28"/>